<organism evidence="1 2">
    <name type="scientific">Leptospira santarosai str. CBC1416</name>
    <dbReference type="NCBI Taxonomy" id="1193059"/>
    <lineage>
        <taxon>Bacteria</taxon>
        <taxon>Pseudomonadati</taxon>
        <taxon>Spirochaetota</taxon>
        <taxon>Spirochaetia</taxon>
        <taxon>Leptospirales</taxon>
        <taxon>Leptospiraceae</taxon>
        <taxon>Leptospira</taxon>
    </lineage>
</organism>
<reference evidence="1 2" key="1">
    <citation type="submission" date="2013-01" db="EMBL/GenBank/DDBJ databases">
        <authorList>
            <person name="Harkins D.M."/>
            <person name="Durkin A.S."/>
            <person name="Brinkac L.M."/>
            <person name="Haft D.H."/>
            <person name="Selengut J.D."/>
            <person name="Sanka R."/>
            <person name="DePew J."/>
            <person name="Purushe J."/>
            <person name="Matthias M.A."/>
            <person name="Vinetz J.M."/>
            <person name="Sutton G.G."/>
            <person name="Nierman W.C."/>
            <person name="Fouts D.E."/>
        </authorList>
    </citation>
    <scope>NUCLEOTIDE SEQUENCE [LARGE SCALE GENOMIC DNA]</scope>
    <source>
        <strain evidence="1 2">CBC1416</strain>
    </source>
</reference>
<dbReference type="Proteomes" id="UP000012149">
    <property type="component" value="Unassembled WGS sequence"/>
</dbReference>
<proteinExistence type="predicted"/>
<sequence length="155" mass="15441">MEGSGGGRSVGALAGAATIGNAFLYEFTGGMVSYDLSYSYEDGFGASVGSGMKIVEGLGVGSTLSYNEQNGFGMSLGLQAGTSALSYNAGLSYSERDGISGSAGIGLGLGRNAATGSYSSTLNLGVSYNRRDGFGTSVGISRNNNVVNAGSGSKY</sequence>
<dbReference type="EMBL" id="AKWE02000046">
    <property type="protein sequence ID" value="EMO59102.1"/>
    <property type="molecule type" value="Genomic_DNA"/>
</dbReference>
<dbReference type="AlphaFoldDB" id="M6VNM9"/>
<comment type="caution">
    <text evidence="1">The sequence shown here is derived from an EMBL/GenBank/DDBJ whole genome shotgun (WGS) entry which is preliminary data.</text>
</comment>
<accession>M6VNM9</accession>
<protein>
    <submittedName>
        <fullName evidence="1">Uncharacterized protein</fullName>
    </submittedName>
</protein>
<gene>
    <name evidence="1" type="ORF">LEP1GSC161_0347</name>
</gene>
<evidence type="ECO:0000313" key="2">
    <source>
        <dbReference type="Proteomes" id="UP000012149"/>
    </source>
</evidence>
<name>M6VNM9_9LEPT</name>
<evidence type="ECO:0000313" key="1">
    <source>
        <dbReference type="EMBL" id="EMO59102.1"/>
    </source>
</evidence>